<dbReference type="PANTHER" id="PTHR13748">
    <property type="entry name" value="COBW-RELATED"/>
    <property type="match status" value="1"/>
</dbReference>
<comment type="catalytic activity">
    <reaction evidence="6">
        <text>GTP + H2O = GDP + phosphate + H(+)</text>
        <dbReference type="Rhea" id="RHEA:19669"/>
        <dbReference type="ChEBI" id="CHEBI:15377"/>
        <dbReference type="ChEBI" id="CHEBI:15378"/>
        <dbReference type="ChEBI" id="CHEBI:37565"/>
        <dbReference type="ChEBI" id="CHEBI:43474"/>
        <dbReference type="ChEBI" id="CHEBI:58189"/>
    </reaction>
    <physiologicalReaction direction="left-to-right" evidence="6">
        <dbReference type="Rhea" id="RHEA:19670"/>
    </physiologicalReaction>
</comment>
<comment type="similarity">
    <text evidence="4">Belongs to the SIMIBI class G3E GTPase family. ZNG1 subfamily.</text>
</comment>
<dbReference type="Pfam" id="PF02492">
    <property type="entry name" value="cobW"/>
    <property type="match status" value="1"/>
</dbReference>
<dbReference type="SUPFAM" id="SSF90002">
    <property type="entry name" value="Hypothetical protein YjiA, C-terminal domain"/>
    <property type="match status" value="1"/>
</dbReference>
<evidence type="ECO:0000256" key="6">
    <source>
        <dbReference type="ARBA" id="ARBA00049117"/>
    </source>
</evidence>
<accession>A0ABU1DD23</accession>
<dbReference type="PANTHER" id="PTHR13748:SF62">
    <property type="entry name" value="COBW DOMAIN-CONTAINING PROTEIN"/>
    <property type="match status" value="1"/>
</dbReference>
<evidence type="ECO:0000256" key="1">
    <source>
        <dbReference type="ARBA" id="ARBA00022741"/>
    </source>
</evidence>
<dbReference type="InterPro" id="IPR051316">
    <property type="entry name" value="Zinc-reg_GTPase_activator"/>
</dbReference>
<name>A0ABU1DD23_9HYPH</name>
<dbReference type="Gene3D" id="3.30.1220.10">
    <property type="entry name" value="CobW-like, C-terminal domain"/>
    <property type="match status" value="1"/>
</dbReference>
<dbReference type="InterPro" id="IPR011629">
    <property type="entry name" value="CobW-like_C"/>
</dbReference>
<organism evidence="8 9">
    <name type="scientific">Chelatococcus sambhunathii</name>
    <dbReference type="NCBI Taxonomy" id="363953"/>
    <lineage>
        <taxon>Bacteria</taxon>
        <taxon>Pseudomonadati</taxon>
        <taxon>Pseudomonadota</taxon>
        <taxon>Alphaproteobacteria</taxon>
        <taxon>Hyphomicrobiales</taxon>
        <taxon>Chelatococcaceae</taxon>
        <taxon>Chelatococcus</taxon>
    </lineage>
</organism>
<evidence type="ECO:0000256" key="3">
    <source>
        <dbReference type="ARBA" id="ARBA00023186"/>
    </source>
</evidence>
<dbReference type="RefSeq" id="WP_309389507.1">
    <property type="nucleotide sequence ID" value="NZ_JADBEO010000008.1"/>
</dbReference>
<reference evidence="8" key="1">
    <citation type="submission" date="2020-10" db="EMBL/GenBank/DDBJ databases">
        <authorList>
            <person name="Abbas A."/>
            <person name="Razzaq R."/>
            <person name="Waqas M."/>
            <person name="Abbas N."/>
            <person name="Nielsen T.K."/>
            <person name="Hansen L.H."/>
            <person name="Hussain S."/>
            <person name="Shahid M."/>
        </authorList>
    </citation>
    <scope>NUCLEOTIDE SEQUENCE</scope>
    <source>
        <strain evidence="8">S14</strain>
    </source>
</reference>
<keyword evidence="9" id="KW-1185">Reference proteome</keyword>
<dbReference type="Proteomes" id="UP001181622">
    <property type="component" value="Unassembled WGS sequence"/>
</dbReference>
<dbReference type="CDD" id="cd03112">
    <property type="entry name" value="CobW-like"/>
    <property type="match status" value="1"/>
</dbReference>
<dbReference type="EMBL" id="JADBEO010000008">
    <property type="protein sequence ID" value="MDR4306015.1"/>
    <property type="molecule type" value="Genomic_DNA"/>
</dbReference>
<proteinExistence type="inferred from homology"/>
<evidence type="ECO:0000256" key="2">
    <source>
        <dbReference type="ARBA" id="ARBA00022801"/>
    </source>
</evidence>
<evidence type="ECO:0000256" key="5">
    <source>
        <dbReference type="ARBA" id="ARBA00045658"/>
    </source>
</evidence>
<dbReference type="InterPro" id="IPR003495">
    <property type="entry name" value="CobW/HypB/UreG_nucleotide-bd"/>
</dbReference>
<evidence type="ECO:0000313" key="9">
    <source>
        <dbReference type="Proteomes" id="UP001181622"/>
    </source>
</evidence>
<comment type="caution">
    <text evidence="8">The sequence shown here is derived from an EMBL/GenBank/DDBJ whole genome shotgun (WGS) entry which is preliminary data.</text>
</comment>
<sequence>MTGRLPVDVVTGFLGAGKTSLLRRLLKGPELAGAAVLVNEFGEIGLDHLLLERIDGDVVLLKSGCVCCTVRGDLKAAVEGLLGRRARGEIAFDRIAIETTGLADPTPVVATIVSDAALKHRLAMGAVICVVDALNGAETLDAHEVSLRQAAAADRIVISKVDLAGAETTRAIEARLRALNPSADILLLDETSAPPALWLGRSDDRPISRCVADQPAAEPGHGAHAFLLEADRPLDWARFGLWLSMLLHRHGGDILRLKGVIEIEGVTAPVAIQGVQRVVHAPEHLDAAWPPGERRSSLVVIARNIDPERVERSFRAFASSPIVAPSCAIPA</sequence>
<dbReference type="SMART" id="SM00833">
    <property type="entry name" value="CobW_C"/>
    <property type="match status" value="1"/>
</dbReference>
<dbReference type="InterPro" id="IPR036627">
    <property type="entry name" value="CobW-likC_sf"/>
</dbReference>
<keyword evidence="1" id="KW-0547">Nucleotide-binding</keyword>
<dbReference type="InterPro" id="IPR027417">
    <property type="entry name" value="P-loop_NTPase"/>
</dbReference>
<evidence type="ECO:0000256" key="4">
    <source>
        <dbReference type="ARBA" id="ARBA00034320"/>
    </source>
</evidence>
<keyword evidence="2" id="KW-0378">Hydrolase</keyword>
<evidence type="ECO:0000313" key="8">
    <source>
        <dbReference type="EMBL" id="MDR4306015.1"/>
    </source>
</evidence>
<evidence type="ECO:0000259" key="7">
    <source>
        <dbReference type="SMART" id="SM00833"/>
    </source>
</evidence>
<comment type="function">
    <text evidence="5">Zinc chaperone that directly transfers zinc cofactor to target proteins, thereby activating them. Zinc is transferred from the CXCC motif in the GTPase domain to the zinc binding site in target proteins in a process requiring GTP hydrolysis.</text>
</comment>
<dbReference type="SUPFAM" id="SSF52540">
    <property type="entry name" value="P-loop containing nucleoside triphosphate hydrolases"/>
    <property type="match status" value="1"/>
</dbReference>
<dbReference type="Gene3D" id="3.40.50.300">
    <property type="entry name" value="P-loop containing nucleotide triphosphate hydrolases"/>
    <property type="match status" value="1"/>
</dbReference>
<feature type="domain" description="CobW C-terminal" evidence="7">
    <location>
        <begin position="223"/>
        <end position="318"/>
    </location>
</feature>
<gene>
    <name evidence="8" type="ORF">IHQ68_05195</name>
</gene>
<keyword evidence="3" id="KW-0143">Chaperone</keyword>
<dbReference type="Pfam" id="PF07683">
    <property type="entry name" value="CobW_C"/>
    <property type="match status" value="1"/>
</dbReference>
<protein>
    <submittedName>
        <fullName evidence="8">GTP-binding protein</fullName>
    </submittedName>
</protein>